<comment type="similarity">
    <text evidence="10 12">Belongs to the ApbE family.</text>
</comment>
<dbReference type="EMBL" id="FQXQ01000001">
    <property type="protein sequence ID" value="SHH44170.1"/>
    <property type="molecule type" value="Genomic_DNA"/>
</dbReference>
<sequence>MKQTIVNNLLKRLFLLSLIIISIISCSKEEVKYQKLQGNVFGTTFHVQYSDTDNINYSADITSLFDKMNKSLSTYHSNSLISQLNDGLSVLKVDSNFVNVFKLSKKIFKDTDGYFDPTVGKMVNAWGFGPHKSNRDPSKNEIDSLMSYVGFDKVSLKGDTIVKQSPNITFDFNATAKGYGVDLVGEFLESKGIKNYLIEIGGEIRARGKNEHGKYWSIGIEEPNFDGTRSLQKVTTLDNEAIATSGNYRKFRIDSITGQKIAHTFNPKTGSPAHTDLLSASVIAPVSCGEVDAYATAFMAMGYEKAKTLAKKHKNMKVYFIYIENDQLKTYASDRLEFVE</sequence>
<evidence type="ECO:0000256" key="11">
    <source>
        <dbReference type="PIRSR" id="PIRSR006268-2"/>
    </source>
</evidence>
<evidence type="ECO:0000256" key="10">
    <source>
        <dbReference type="PIRNR" id="PIRNR006268"/>
    </source>
</evidence>
<dbReference type="GO" id="GO:0016740">
    <property type="term" value="F:transferase activity"/>
    <property type="evidence" value="ECO:0007669"/>
    <property type="project" value="UniProtKB-UniRule"/>
</dbReference>
<evidence type="ECO:0000313" key="14">
    <source>
        <dbReference type="Proteomes" id="UP000184109"/>
    </source>
</evidence>
<organism evidence="13 14">
    <name type="scientific">Wenyingzhuangia marina</name>
    <dbReference type="NCBI Taxonomy" id="1195760"/>
    <lineage>
        <taxon>Bacteria</taxon>
        <taxon>Pseudomonadati</taxon>
        <taxon>Bacteroidota</taxon>
        <taxon>Flavobacteriia</taxon>
        <taxon>Flavobacteriales</taxon>
        <taxon>Flavobacteriaceae</taxon>
        <taxon>Wenyingzhuangia</taxon>
    </lineage>
</organism>
<dbReference type="STRING" id="1195760.SAMN05444281_0626"/>
<reference evidence="14" key="1">
    <citation type="submission" date="2016-11" db="EMBL/GenBank/DDBJ databases">
        <authorList>
            <person name="Varghese N."/>
            <person name="Submissions S."/>
        </authorList>
    </citation>
    <scope>NUCLEOTIDE SEQUENCE [LARGE SCALE GENOMIC DNA]</scope>
    <source>
        <strain evidence="14">DSM 100572</strain>
    </source>
</reference>
<feature type="binding site" evidence="11">
    <location>
        <position position="174"/>
    </location>
    <ligand>
        <name>Mg(2+)</name>
        <dbReference type="ChEBI" id="CHEBI:18420"/>
    </ligand>
</feature>
<evidence type="ECO:0000256" key="2">
    <source>
        <dbReference type="ARBA" id="ARBA00016337"/>
    </source>
</evidence>
<protein>
    <recommendedName>
        <fullName evidence="2 10">FAD:protein FMN transferase</fullName>
        <ecNumber evidence="1 10">2.7.1.180</ecNumber>
    </recommendedName>
    <alternativeName>
        <fullName evidence="8 10">Flavin transferase</fullName>
    </alternativeName>
</protein>
<dbReference type="RefSeq" id="WP_073118205.1">
    <property type="nucleotide sequence ID" value="NZ_BMEN01000001.1"/>
</dbReference>
<accession>A0A1M5T0N8</accession>
<gene>
    <name evidence="13" type="ORF">SAMN05444281_0626</name>
</gene>
<dbReference type="PIRSF" id="PIRSF006268">
    <property type="entry name" value="ApbE"/>
    <property type="match status" value="1"/>
</dbReference>
<feature type="binding site" evidence="11">
    <location>
        <position position="296"/>
    </location>
    <ligand>
        <name>Mg(2+)</name>
        <dbReference type="ChEBI" id="CHEBI:18420"/>
    </ligand>
</feature>
<keyword evidence="4 10" id="KW-0808">Transferase</keyword>
<keyword evidence="12" id="KW-1003">Cell membrane</keyword>
<comment type="function">
    <text evidence="12">Flavin transferase that catalyzes the transfer of the FMN moiety of FAD and its covalent binding to the hydroxyl group of a threonine residue in a target flavoprotein.</text>
</comment>
<evidence type="ECO:0000256" key="3">
    <source>
        <dbReference type="ARBA" id="ARBA00022630"/>
    </source>
</evidence>
<evidence type="ECO:0000256" key="4">
    <source>
        <dbReference type="ARBA" id="ARBA00022679"/>
    </source>
</evidence>
<dbReference type="InterPro" id="IPR003374">
    <property type="entry name" value="ApbE-like_sf"/>
</dbReference>
<dbReference type="EC" id="2.7.1.180" evidence="1 10"/>
<name>A0A1M5T0N8_9FLAO</name>
<evidence type="ECO:0000256" key="1">
    <source>
        <dbReference type="ARBA" id="ARBA00011955"/>
    </source>
</evidence>
<dbReference type="PANTHER" id="PTHR30040:SF2">
    <property type="entry name" value="FAD:PROTEIN FMN TRANSFERASE"/>
    <property type="match status" value="1"/>
</dbReference>
<keyword evidence="12" id="KW-0997">Cell inner membrane</keyword>
<comment type="catalytic activity">
    <reaction evidence="9 10 12">
        <text>L-threonyl-[protein] + FAD = FMN-L-threonyl-[protein] + AMP + H(+)</text>
        <dbReference type="Rhea" id="RHEA:36847"/>
        <dbReference type="Rhea" id="RHEA-COMP:11060"/>
        <dbReference type="Rhea" id="RHEA-COMP:11061"/>
        <dbReference type="ChEBI" id="CHEBI:15378"/>
        <dbReference type="ChEBI" id="CHEBI:30013"/>
        <dbReference type="ChEBI" id="CHEBI:57692"/>
        <dbReference type="ChEBI" id="CHEBI:74257"/>
        <dbReference type="ChEBI" id="CHEBI:456215"/>
        <dbReference type="EC" id="2.7.1.180"/>
    </reaction>
</comment>
<evidence type="ECO:0000313" key="13">
    <source>
        <dbReference type="EMBL" id="SHH44170.1"/>
    </source>
</evidence>
<evidence type="ECO:0000256" key="7">
    <source>
        <dbReference type="ARBA" id="ARBA00022842"/>
    </source>
</evidence>
<dbReference type="PANTHER" id="PTHR30040">
    <property type="entry name" value="THIAMINE BIOSYNTHESIS LIPOPROTEIN APBE"/>
    <property type="match status" value="1"/>
</dbReference>
<keyword evidence="12 13" id="KW-0449">Lipoprotein</keyword>
<dbReference type="Proteomes" id="UP000184109">
    <property type="component" value="Unassembled WGS sequence"/>
</dbReference>
<dbReference type="GO" id="GO:0046872">
    <property type="term" value="F:metal ion binding"/>
    <property type="evidence" value="ECO:0007669"/>
    <property type="project" value="UniProtKB-UniRule"/>
</dbReference>
<feature type="binding site" evidence="11">
    <location>
        <position position="292"/>
    </location>
    <ligand>
        <name>Mg(2+)</name>
        <dbReference type="ChEBI" id="CHEBI:18420"/>
    </ligand>
</feature>
<dbReference type="SUPFAM" id="SSF143631">
    <property type="entry name" value="ApbE-like"/>
    <property type="match status" value="1"/>
</dbReference>
<dbReference type="OrthoDB" id="9778595at2"/>
<dbReference type="PROSITE" id="PS51257">
    <property type="entry name" value="PROKAR_LIPOPROTEIN"/>
    <property type="match status" value="1"/>
</dbReference>
<evidence type="ECO:0000256" key="9">
    <source>
        <dbReference type="ARBA" id="ARBA00048540"/>
    </source>
</evidence>
<dbReference type="Pfam" id="PF02424">
    <property type="entry name" value="ApbE"/>
    <property type="match status" value="1"/>
</dbReference>
<keyword evidence="7 10" id="KW-0460">Magnesium</keyword>
<evidence type="ECO:0000256" key="5">
    <source>
        <dbReference type="ARBA" id="ARBA00022723"/>
    </source>
</evidence>
<keyword evidence="12" id="KW-0472">Membrane</keyword>
<dbReference type="GO" id="GO:0005886">
    <property type="term" value="C:plasma membrane"/>
    <property type="evidence" value="ECO:0007669"/>
    <property type="project" value="UniProtKB-SubCell"/>
</dbReference>
<comment type="cofactor">
    <cofactor evidence="11">
        <name>Mg(2+)</name>
        <dbReference type="ChEBI" id="CHEBI:18420"/>
    </cofactor>
    <cofactor evidence="11">
        <name>Mn(2+)</name>
        <dbReference type="ChEBI" id="CHEBI:29035"/>
    </cofactor>
    <text evidence="11">Magnesium. Can also use manganese.</text>
</comment>
<keyword evidence="3 10" id="KW-0285">Flavoprotein</keyword>
<keyword evidence="5 10" id="KW-0479">Metal-binding</keyword>
<evidence type="ECO:0000256" key="12">
    <source>
        <dbReference type="RuleBase" id="RU363002"/>
    </source>
</evidence>
<dbReference type="InterPro" id="IPR024932">
    <property type="entry name" value="ApbE"/>
</dbReference>
<evidence type="ECO:0000256" key="8">
    <source>
        <dbReference type="ARBA" id="ARBA00031306"/>
    </source>
</evidence>
<dbReference type="Gene3D" id="3.10.520.10">
    <property type="entry name" value="ApbE-like domains"/>
    <property type="match status" value="1"/>
</dbReference>
<evidence type="ECO:0000256" key="6">
    <source>
        <dbReference type="ARBA" id="ARBA00022827"/>
    </source>
</evidence>
<dbReference type="AlphaFoldDB" id="A0A1M5T0N8"/>
<comment type="subcellular location">
    <subcellularLocation>
        <location evidence="12">Cell inner membrane</location>
        <topology evidence="12">Lipid-anchor</topology>
        <orientation evidence="12">Periplasmic side</orientation>
    </subcellularLocation>
</comment>
<proteinExistence type="inferred from homology"/>
<keyword evidence="6 10" id="KW-0274">FAD</keyword>
<keyword evidence="14" id="KW-1185">Reference proteome</keyword>